<protein>
    <submittedName>
        <fullName evidence="4">SDR family oxidoreductase</fullName>
    </submittedName>
</protein>
<evidence type="ECO:0000313" key="4">
    <source>
        <dbReference type="EMBL" id="NNM45105.1"/>
    </source>
</evidence>
<evidence type="ECO:0000313" key="5">
    <source>
        <dbReference type="Proteomes" id="UP000588586"/>
    </source>
</evidence>
<dbReference type="RefSeq" id="WP_171242171.1">
    <property type="nucleotide sequence ID" value="NZ_JABEPQ010000001.1"/>
</dbReference>
<dbReference type="Pfam" id="PF00106">
    <property type="entry name" value="adh_short"/>
    <property type="match status" value="1"/>
</dbReference>
<dbReference type="InterPro" id="IPR036291">
    <property type="entry name" value="NAD(P)-bd_dom_sf"/>
</dbReference>
<evidence type="ECO:0000256" key="3">
    <source>
        <dbReference type="SAM" id="MobiDB-lite"/>
    </source>
</evidence>
<feature type="compositionally biased region" description="Basic and acidic residues" evidence="3">
    <location>
        <begin position="286"/>
        <end position="297"/>
    </location>
</feature>
<gene>
    <name evidence="4" type="ORF">HJG52_03680</name>
</gene>
<dbReference type="SUPFAM" id="SSF51735">
    <property type="entry name" value="NAD(P)-binding Rossmann-fold domains"/>
    <property type="match status" value="1"/>
</dbReference>
<dbReference type="InterPro" id="IPR002347">
    <property type="entry name" value="SDR_fam"/>
</dbReference>
<proteinExistence type="inferred from homology"/>
<dbReference type="PANTHER" id="PTHR44196:SF1">
    <property type="entry name" value="DEHYDROGENASE_REDUCTASE SDR FAMILY MEMBER 7B"/>
    <property type="match status" value="1"/>
</dbReference>
<dbReference type="PRINTS" id="PR00081">
    <property type="entry name" value="GDHRDH"/>
</dbReference>
<dbReference type="GO" id="GO:0016020">
    <property type="term" value="C:membrane"/>
    <property type="evidence" value="ECO:0007669"/>
    <property type="project" value="TreeGrafter"/>
</dbReference>
<dbReference type="Gene3D" id="3.40.50.720">
    <property type="entry name" value="NAD(P)-binding Rossmann-like Domain"/>
    <property type="match status" value="1"/>
</dbReference>
<feature type="region of interest" description="Disordered" evidence="3">
    <location>
        <begin position="263"/>
        <end position="297"/>
    </location>
</feature>
<evidence type="ECO:0000256" key="1">
    <source>
        <dbReference type="ARBA" id="ARBA00006484"/>
    </source>
</evidence>
<name>A0A849HB00_9MICO</name>
<keyword evidence="2" id="KW-0560">Oxidoreductase</keyword>
<dbReference type="EMBL" id="JABEPQ010000001">
    <property type="protein sequence ID" value="NNM45105.1"/>
    <property type="molecule type" value="Genomic_DNA"/>
</dbReference>
<keyword evidence="5" id="KW-1185">Reference proteome</keyword>
<organism evidence="4 5">
    <name type="scientific">Knoellia koreensis</name>
    <dbReference type="NCBI Taxonomy" id="2730921"/>
    <lineage>
        <taxon>Bacteria</taxon>
        <taxon>Bacillati</taxon>
        <taxon>Actinomycetota</taxon>
        <taxon>Actinomycetes</taxon>
        <taxon>Micrococcales</taxon>
        <taxon>Intrasporangiaceae</taxon>
        <taxon>Knoellia</taxon>
    </lineage>
</organism>
<accession>A0A849HB00</accession>
<comment type="similarity">
    <text evidence="1">Belongs to the short-chain dehydrogenases/reductases (SDR) family.</text>
</comment>
<dbReference type="GO" id="GO:0016491">
    <property type="term" value="F:oxidoreductase activity"/>
    <property type="evidence" value="ECO:0007669"/>
    <property type="project" value="UniProtKB-KW"/>
</dbReference>
<dbReference type="InterPro" id="IPR020904">
    <property type="entry name" value="Sc_DH/Rdtase_CS"/>
</dbReference>
<comment type="caution">
    <text evidence="4">The sequence shown here is derived from an EMBL/GenBank/DDBJ whole genome shotgun (WGS) entry which is preliminary data.</text>
</comment>
<evidence type="ECO:0000256" key="2">
    <source>
        <dbReference type="ARBA" id="ARBA00023002"/>
    </source>
</evidence>
<sequence>MSPRKVVVVTGASAGVGRATAVEFARTGAAVALLARGVEGLDGAAGEVRDAGGTALPISVDVADADAVEAAAQRVERELGPVDVWVNVAFASVFAPFTQVTPEEFRRATEVTYLGFVWGTREALRHMVPRDRGVIVQVGSALAYRGIPLQSVYCGAKHAIQGFTESVRCELLHDRSHVRITMVQMPALNTPQFDWVLNRLPRRPQPVPPIFQPEVAARAIRRSAEHPRRRERWVGAPTVGTLVANAVAPGLLDRYLAHSAYDSQQRPTGTGGDLAPPNLWQARDGALGHDHGTHGSFDDVAKGESGQQRLAWGVQGVLSGVRRGLEWAHGRRRHG</sequence>
<dbReference type="NCBIfam" id="NF005495">
    <property type="entry name" value="PRK07109.1"/>
    <property type="match status" value="1"/>
</dbReference>
<dbReference type="AlphaFoldDB" id="A0A849HB00"/>
<dbReference type="PROSITE" id="PS00061">
    <property type="entry name" value="ADH_SHORT"/>
    <property type="match status" value="1"/>
</dbReference>
<reference evidence="4 5" key="1">
    <citation type="submission" date="2020-04" db="EMBL/GenBank/DDBJ databases">
        <title>Knoellia sp. isolate from air conditioner.</title>
        <authorList>
            <person name="Chea S."/>
            <person name="Kim D.-U."/>
        </authorList>
    </citation>
    <scope>NUCLEOTIDE SEQUENCE [LARGE SCALE GENOMIC DNA]</scope>
    <source>
        <strain evidence="4 5">DB2414S</strain>
    </source>
</reference>
<dbReference type="Proteomes" id="UP000588586">
    <property type="component" value="Unassembled WGS sequence"/>
</dbReference>
<dbReference type="PANTHER" id="PTHR44196">
    <property type="entry name" value="DEHYDROGENASE/REDUCTASE SDR FAMILY MEMBER 7B"/>
    <property type="match status" value="1"/>
</dbReference>